<name>A0A8H5FE57_9AGAR</name>
<evidence type="ECO:0000256" key="9">
    <source>
        <dbReference type="SAM" id="MobiDB-lite"/>
    </source>
</evidence>
<sequence length="409" mass="43299">MFRSLVTFLLLVAASTCVPANASLLQATNASIEARAADALTFSWTSSGPLIAPKNDGRNLAALKDPSIVFYNGAYHVFASTAQASGYNMVYLTFTDFNSAQNAQFHYLDQTPIGSGYRAAPQVFYMSTQNLWYLIYQDGGAAYSTNSDITNPAGWSAPKHFFSGTPSIISQNIGSGFWVDMWVICDTSNCYHFSSDDNGHLYRAQTSVANFPNGMGNVVIANSAPNPNDLFEASNVYKVGGQYLLIVECIGSQGRYFRSWTSSSLSGSWTPLHASQTDPFAGLANVAFSSSKWTNDISHGEAVRSNVDQTMTLADCGPSQYLYQGLPIGSTGSYNVLPWKLALLTSKTCTSSGGSSTGGGGSSTGGGSTGSSGGNVPKYGQCGGIGYSGPTECIDSTCTVSNPYYSQCL</sequence>
<dbReference type="SUPFAM" id="SSF75005">
    <property type="entry name" value="Arabinanase/levansucrase/invertase"/>
    <property type="match status" value="1"/>
</dbReference>
<dbReference type="EC" id="3.2.1.55" evidence="8"/>
<dbReference type="Pfam" id="PF03664">
    <property type="entry name" value="Glyco_hydro_62"/>
    <property type="match status" value="1"/>
</dbReference>
<dbReference type="Pfam" id="PF00734">
    <property type="entry name" value="CBM_1"/>
    <property type="match status" value="1"/>
</dbReference>
<accession>A0A8H5FE57</accession>
<evidence type="ECO:0000256" key="7">
    <source>
        <dbReference type="ARBA" id="ARBA00023295"/>
    </source>
</evidence>
<feature type="compositionally biased region" description="Gly residues" evidence="9">
    <location>
        <begin position="355"/>
        <end position="372"/>
    </location>
</feature>
<gene>
    <name evidence="12" type="ORF">D9758_017176</name>
</gene>
<comment type="catalytic activity">
    <reaction evidence="1 8">
        <text>Hydrolysis of terminal non-reducing alpha-L-arabinofuranoside residues in alpha-L-arabinosides.</text>
        <dbReference type="EC" id="3.2.1.55"/>
    </reaction>
</comment>
<keyword evidence="7 8" id="KW-0326">Glycosidase</keyword>
<evidence type="ECO:0000256" key="8">
    <source>
        <dbReference type="RuleBase" id="RU368117"/>
    </source>
</evidence>
<dbReference type="InterPro" id="IPR035971">
    <property type="entry name" value="CBD_sf"/>
</dbReference>
<keyword evidence="6 8" id="KW-0378">Hydrolase</keyword>
<dbReference type="PANTHER" id="PTHR40631">
    <property type="entry name" value="ALPHA-L-ARABINOFURANOSIDASE AXHA-2-RELATED"/>
    <property type="match status" value="1"/>
</dbReference>
<dbReference type="GO" id="GO:0005576">
    <property type="term" value="C:extracellular region"/>
    <property type="evidence" value="ECO:0007669"/>
    <property type="project" value="UniProtKB-SubCell"/>
</dbReference>
<dbReference type="AlphaFoldDB" id="A0A8H5FE57"/>
<evidence type="ECO:0000256" key="5">
    <source>
        <dbReference type="ARBA" id="ARBA00022729"/>
    </source>
</evidence>
<evidence type="ECO:0000313" key="12">
    <source>
        <dbReference type="EMBL" id="KAF5333790.1"/>
    </source>
</evidence>
<evidence type="ECO:0000256" key="4">
    <source>
        <dbReference type="ARBA" id="ARBA00022525"/>
    </source>
</evidence>
<dbReference type="SUPFAM" id="SSF57180">
    <property type="entry name" value="Cellulose-binding domain"/>
    <property type="match status" value="1"/>
</dbReference>
<protein>
    <recommendedName>
        <fullName evidence="8">Alpha-L-arabinofuranosidase</fullName>
        <ecNumber evidence="8">3.2.1.55</ecNumber>
    </recommendedName>
</protein>
<evidence type="ECO:0000256" key="3">
    <source>
        <dbReference type="ARBA" id="ARBA00007396"/>
    </source>
</evidence>
<evidence type="ECO:0000256" key="10">
    <source>
        <dbReference type="SAM" id="SignalP"/>
    </source>
</evidence>
<evidence type="ECO:0000313" key="13">
    <source>
        <dbReference type="Proteomes" id="UP000559256"/>
    </source>
</evidence>
<organism evidence="12 13">
    <name type="scientific">Tetrapyrgos nigripes</name>
    <dbReference type="NCBI Taxonomy" id="182062"/>
    <lineage>
        <taxon>Eukaryota</taxon>
        <taxon>Fungi</taxon>
        <taxon>Dikarya</taxon>
        <taxon>Basidiomycota</taxon>
        <taxon>Agaricomycotina</taxon>
        <taxon>Agaricomycetes</taxon>
        <taxon>Agaricomycetidae</taxon>
        <taxon>Agaricales</taxon>
        <taxon>Marasmiineae</taxon>
        <taxon>Marasmiaceae</taxon>
        <taxon>Tetrapyrgos</taxon>
    </lineage>
</organism>
<comment type="similarity">
    <text evidence="3 8">Belongs to the glycosyl hydrolase 62 family.</text>
</comment>
<dbReference type="PANTHER" id="PTHR40631:SF2">
    <property type="entry name" value="ALPHA-L-ARABINOFURANOSIDASE"/>
    <property type="match status" value="1"/>
</dbReference>
<dbReference type="PROSITE" id="PS51164">
    <property type="entry name" value="CBM1_2"/>
    <property type="match status" value="1"/>
</dbReference>
<dbReference type="GO" id="GO:0045493">
    <property type="term" value="P:xylan catabolic process"/>
    <property type="evidence" value="ECO:0007669"/>
    <property type="project" value="UniProtKB-UniRule"/>
</dbReference>
<dbReference type="GO" id="GO:0046373">
    <property type="term" value="P:L-arabinose metabolic process"/>
    <property type="evidence" value="ECO:0007669"/>
    <property type="project" value="UniProtKB-UniRule"/>
</dbReference>
<dbReference type="PROSITE" id="PS00562">
    <property type="entry name" value="CBM1_1"/>
    <property type="match status" value="1"/>
</dbReference>
<dbReference type="InterPro" id="IPR005193">
    <property type="entry name" value="GH62_arabinosidase"/>
</dbReference>
<keyword evidence="4 8" id="KW-0964">Secreted</keyword>
<dbReference type="SMART" id="SM00236">
    <property type="entry name" value="fCBD"/>
    <property type="match status" value="1"/>
</dbReference>
<dbReference type="CDD" id="cd08987">
    <property type="entry name" value="GH62"/>
    <property type="match status" value="1"/>
</dbReference>
<dbReference type="OrthoDB" id="3156236at2759"/>
<dbReference type="GO" id="GO:0030248">
    <property type="term" value="F:cellulose binding"/>
    <property type="evidence" value="ECO:0007669"/>
    <property type="project" value="InterPro"/>
</dbReference>
<dbReference type="Gene3D" id="2.115.10.20">
    <property type="entry name" value="Glycosyl hydrolase domain, family 43"/>
    <property type="match status" value="1"/>
</dbReference>
<proteinExistence type="inferred from homology"/>
<comment type="function">
    <text evidence="8">Alpha-L-arabinofuranosidase involved in the hydrolysis of xylan, a major structural heterogeneous polysaccharide found in plant biomass representing the second most abundant polysaccharide in the biosphere, after cellulose.</text>
</comment>
<keyword evidence="13" id="KW-1185">Reference proteome</keyword>
<feature type="signal peptide" evidence="10">
    <location>
        <begin position="1"/>
        <end position="22"/>
    </location>
</feature>
<dbReference type="EMBL" id="JAACJM010000286">
    <property type="protein sequence ID" value="KAF5333790.1"/>
    <property type="molecule type" value="Genomic_DNA"/>
</dbReference>
<keyword evidence="5 8" id="KW-0732">Signal</keyword>
<dbReference type="Proteomes" id="UP000559256">
    <property type="component" value="Unassembled WGS sequence"/>
</dbReference>
<feature type="chain" id="PRO_5033993853" description="Alpha-L-arabinofuranosidase" evidence="10">
    <location>
        <begin position="23"/>
        <end position="409"/>
    </location>
</feature>
<evidence type="ECO:0000256" key="2">
    <source>
        <dbReference type="ARBA" id="ARBA00004613"/>
    </source>
</evidence>
<evidence type="ECO:0000259" key="11">
    <source>
        <dbReference type="PROSITE" id="PS51164"/>
    </source>
</evidence>
<evidence type="ECO:0000256" key="1">
    <source>
        <dbReference type="ARBA" id="ARBA00001462"/>
    </source>
</evidence>
<feature type="domain" description="CBM1" evidence="11">
    <location>
        <begin position="374"/>
        <end position="409"/>
    </location>
</feature>
<evidence type="ECO:0000256" key="6">
    <source>
        <dbReference type="ARBA" id="ARBA00022801"/>
    </source>
</evidence>
<comment type="caution">
    <text evidence="12">The sequence shown here is derived from an EMBL/GenBank/DDBJ whole genome shotgun (WGS) entry which is preliminary data.</text>
</comment>
<dbReference type="InterPro" id="IPR023296">
    <property type="entry name" value="Glyco_hydro_beta-prop_sf"/>
</dbReference>
<dbReference type="GO" id="GO:0046556">
    <property type="term" value="F:alpha-L-arabinofuranosidase activity"/>
    <property type="evidence" value="ECO:0007669"/>
    <property type="project" value="UniProtKB-UniRule"/>
</dbReference>
<dbReference type="InterPro" id="IPR000254">
    <property type="entry name" value="CBD"/>
</dbReference>
<reference evidence="12 13" key="1">
    <citation type="journal article" date="2020" name="ISME J.">
        <title>Uncovering the hidden diversity of litter-decomposition mechanisms in mushroom-forming fungi.</title>
        <authorList>
            <person name="Floudas D."/>
            <person name="Bentzer J."/>
            <person name="Ahren D."/>
            <person name="Johansson T."/>
            <person name="Persson P."/>
            <person name="Tunlid A."/>
        </authorList>
    </citation>
    <scope>NUCLEOTIDE SEQUENCE [LARGE SCALE GENOMIC DNA]</scope>
    <source>
        <strain evidence="12 13">CBS 291.85</strain>
    </source>
</reference>
<feature type="region of interest" description="Disordered" evidence="9">
    <location>
        <begin position="350"/>
        <end position="372"/>
    </location>
</feature>
<comment type="subcellular location">
    <subcellularLocation>
        <location evidence="2 8">Secreted</location>
    </subcellularLocation>
</comment>